<dbReference type="Proteomes" id="UP000187209">
    <property type="component" value="Unassembled WGS sequence"/>
</dbReference>
<dbReference type="GO" id="GO:0042147">
    <property type="term" value="P:retrograde transport, endosome to Golgi"/>
    <property type="evidence" value="ECO:0007669"/>
    <property type="project" value="InterPro"/>
</dbReference>
<reference evidence="2 3" key="1">
    <citation type="submission" date="2016-11" db="EMBL/GenBank/DDBJ databases">
        <title>The macronuclear genome of Stentor coeruleus: a giant cell with tiny introns.</title>
        <authorList>
            <person name="Slabodnick M."/>
            <person name="Ruby J.G."/>
            <person name="Reiff S.B."/>
            <person name="Swart E.C."/>
            <person name="Gosai S."/>
            <person name="Prabakaran S."/>
            <person name="Witkowska E."/>
            <person name="Larue G.E."/>
            <person name="Fisher S."/>
            <person name="Freeman R.M."/>
            <person name="Gunawardena J."/>
            <person name="Chu W."/>
            <person name="Stover N.A."/>
            <person name="Gregory B.D."/>
            <person name="Nowacki M."/>
            <person name="Derisi J."/>
            <person name="Roy S.W."/>
            <person name="Marshall W.F."/>
            <person name="Sood P."/>
        </authorList>
    </citation>
    <scope>NUCLEOTIDE SEQUENCE [LARGE SCALE GENOMIC DNA]</scope>
    <source>
        <strain evidence="2">WM001</strain>
    </source>
</reference>
<dbReference type="SMART" id="SM00164">
    <property type="entry name" value="TBC"/>
    <property type="match status" value="1"/>
</dbReference>
<dbReference type="GO" id="GO:0099041">
    <property type="term" value="P:vesicle tethering to Golgi"/>
    <property type="evidence" value="ECO:0007669"/>
    <property type="project" value="TreeGrafter"/>
</dbReference>
<evidence type="ECO:0000313" key="3">
    <source>
        <dbReference type="Proteomes" id="UP000187209"/>
    </source>
</evidence>
<dbReference type="InterPro" id="IPR000195">
    <property type="entry name" value="Rab-GAP-TBC_dom"/>
</dbReference>
<proteinExistence type="predicted"/>
<dbReference type="PANTHER" id="PTHR13297:SF5">
    <property type="entry name" value="TBC1 DOMAIN FAMILY MEMBER 23"/>
    <property type="match status" value="1"/>
</dbReference>
<dbReference type="PANTHER" id="PTHR13297">
    <property type="entry name" value="TBC1 DOMAIN FAMILY MEMBER 23-RELATED"/>
    <property type="match status" value="1"/>
</dbReference>
<accession>A0A1R2AW83</accession>
<dbReference type="AlphaFoldDB" id="A0A1R2AW83"/>
<dbReference type="Gene3D" id="1.10.8.270">
    <property type="entry name" value="putative rabgap domain of human tbc1 domain family member 14 like domains"/>
    <property type="match status" value="1"/>
</dbReference>
<keyword evidence="3" id="KW-1185">Reference proteome</keyword>
<name>A0A1R2AW83_9CILI</name>
<sequence length="558" mass="65676">MEKYSIRGLVGRLCEPDIPIFPLETELNLPNQRVINIDVLRTRSDLFKPNEKILLEQLLTYYCKTEKVTYKQGMNEILAPFLLLNRHNVPLHICYTCFKNFVAKFIPTLFVDDAFKPLSGLYIVTQLILKYHLPDLSTCFNNNEITPDIYMTTWYVTMFSSKIKEIGLLYIFWQYLIDTNDNLFIIYFGIALFEFFKQEIQSQEVMSLPNVFKKIFIGDYDTLQIVLQNSERIKANMPITADMILKKYNMFCLENTESFVKVLEKFTCLLILPREIIMQTYPHNVVCKCLDPRNCKTKRLKYLLIDCRPIKEQKNGYFINSHLLSKGAQKYPNKLLNYPKNFAILKKSTHIALMSSEENKDEENFVQKLFDSFIQHEFPYVSIVSGGYKSCHEFALLHSLEILSHKTKRCLACNNCNDPEKKTTESTLDNFFRIGNIQKTLIPIIKYDFTPTDKIYKCKINESQDIEESEFGLIVTEKQIYLYNIRRKEVIEIFDINQLTKIASNKTCPEYFSFTFSAEMPKRAFILRPEECKEFLIKVRNYFQALRNKNSSEIKLIE</sequence>
<gene>
    <name evidence="2" type="ORF">SteCoe_33639</name>
</gene>
<dbReference type="Pfam" id="PF00566">
    <property type="entry name" value="RabGAP-TBC"/>
    <property type="match status" value="1"/>
</dbReference>
<dbReference type="Gene3D" id="1.10.472.80">
    <property type="entry name" value="Ypt/Rab-GAP domain of gyp1p, domain 3"/>
    <property type="match status" value="1"/>
</dbReference>
<dbReference type="OrthoDB" id="290141at2759"/>
<dbReference type="InterPro" id="IPR035969">
    <property type="entry name" value="Rab-GAP_TBC_sf"/>
</dbReference>
<organism evidence="2 3">
    <name type="scientific">Stentor coeruleus</name>
    <dbReference type="NCBI Taxonomy" id="5963"/>
    <lineage>
        <taxon>Eukaryota</taxon>
        <taxon>Sar</taxon>
        <taxon>Alveolata</taxon>
        <taxon>Ciliophora</taxon>
        <taxon>Postciliodesmatophora</taxon>
        <taxon>Heterotrichea</taxon>
        <taxon>Heterotrichida</taxon>
        <taxon>Stentoridae</taxon>
        <taxon>Stentor</taxon>
    </lineage>
</organism>
<dbReference type="GO" id="GO:0005802">
    <property type="term" value="C:trans-Golgi network"/>
    <property type="evidence" value="ECO:0007669"/>
    <property type="project" value="TreeGrafter"/>
</dbReference>
<evidence type="ECO:0000259" key="1">
    <source>
        <dbReference type="PROSITE" id="PS50086"/>
    </source>
</evidence>
<dbReference type="InterPro" id="IPR039755">
    <property type="entry name" value="TBC1D23"/>
</dbReference>
<feature type="domain" description="Rab-GAP TBC" evidence="1">
    <location>
        <begin position="1"/>
        <end position="180"/>
    </location>
</feature>
<dbReference type="PROSITE" id="PS50086">
    <property type="entry name" value="TBC_RABGAP"/>
    <property type="match status" value="1"/>
</dbReference>
<evidence type="ECO:0000313" key="2">
    <source>
        <dbReference type="EMBL" id="OMJ68799.1"/>
    </source>
</evidence>
<dbReference type="EMBL" id="MPUH01001279">
    <property type="protein sequence ID" value="OMJ68799.1"/>
    <property type="molecule type" value="Genomic_DNA"/>
</dbReference>
<dbReference type="GO" id="GO:0005829">
    <property type="term" value="C:cytosol"/>
    <property type="evidence" value="ECO:0007669"/>
    <property type="project" value="GOC"/>
</dbReference>
<comment type="caution">
    <text evidence="2">The sequence shown here is derived from an EMBL/GenBank/DDBJ whole genome shotgun (WGS) entry which is preliminary data.</text>
</comment>
<protein>
    <recommendedName>
        <fullName evidence="1">Rab-GAP TBC domain-containing protein</fullName>
    </recommendedName>
</protein>
<dbReference type="SUPFAM" id="SSF47923">
    <property type="entry name" value="Ypt/Rab-GAP domain of gyp1p"/>
    <property type="match status" value="2"/>
</dbReference>